<organism evidence="4 5">
    <name type="scientific">Skeletonema marinoi</name>
    <dbReference type="NCBI Taxonomy" id="267567"/>
    <lineage>
        <taxon>Eukaryota</taxon>
        <taxon>Sar</taxon>
        <taxon>Stramenopiles</taxon>
        <taxon>Ochrophyta</taxon>
        <taxon>Bacillariophyta</taxon>
        <taxon>Coscinodiscophyceae</taxon>
        <taxon>Thalassiosirophycidae</taxon>
        <taxon>Thalassiosirales</taxon>
        <taxon>Skeletonemataceae</taxon>
        <taxon>Skeletonema</taxon>
        <taxon>Skeletonema marinoi-dohrnii complex</taxon>
    </lineage>
</organism>
<keyword evidence="2" id="KW-1133">Transmembrane helix</keyword>
<dbReference type="AlphaFoldDB" id="A0AAD9DHW9"/>
<keyword evidence="2" id="KW-0472">Membrane</keyword>
<accession>A0AAD9DHW9</accession>
<evidence type="ECO:0000313" key="5">
    <source>
        <dbReference type="Proteomes" id="UP001224775"/>
    </source>
</evidence>
<keyword evidence="2" id="KW-0812">Transmembrane</keyword>
<evidence type="ECO:0000256" key="3">
    <source>
        <dbReference type="SAM" id="SignalP"/>
    </source>
</evidence>
<feature type="chain" id="PRO_5042110680" evidence="3">
    <location>
        <begin position="19"/>
        <end position="435"/>
    </location>
</feature>
<comment type="caution">
    <text evidence="4">The sequence shown here is derived from an EMBL/GenBank/DDBJ whole genome shotgun (WGS) entry which is preliminary data.</text>
</comment>
<dbReference type="NCBIfam" id="NF038133">
    <property type="entry name" value="choice_anch_L"/>
    <property type="match status" value="1"/>
</dbReference>
<evidence type="ECO:0000256" key="1">
    <source>
        <dbReference type="SAM" id="MobiDB-lite"/>
    </source>
</evidence>
<keyword evidence="3" id="KW-0732">Signal</keyword>
<protein>
    <submittedName>
        <fullName evidence="4">Uncharacterized protein</fullName>
    </submittedName>
</protein>
<sequence>MNLSLALLATSFAVAADAITFSSLSAQELVENYFSNPEDPVEFRNVAASDHSCFALFANGHSAGRHSLSNNFLLPNDGIIMSTGKPEDFHINDSDETTTDFGIETGDIHLEHNVAQGTQVLDPCFIQFEFSCPETTDIYTPQNTCKEEKEEDVDNKELINRGSHNDAIGFFLNGQNIALVPDENGGVAAVSIEDVNEKRNTQYFIDNKSKNSTSVYSEVDADGFTTKLTAQGEAKPGWNIIKLAIGDVGDGNLDSWVLLEAGTFSCALGDAPKSFQPPATVDVEAVEVTEAKEPIVASGESESAPPQKMSGVAVFFILVVVIVVVGWILLASGALKVNKVSNGKITAALGKPNAGQMKAKSIEMYGTIKAKSIEMYGTIKAKSIETFGKVKAKSNEKFGSKKVNPTDESVAAPSKPVEQVIEQPVEEIDETDSNV</sequence>
<keyword evidence="5" id="KW-1185">Reference proteome</keyword>
<dbReference type="InterPro" id="IPR049804">
    <property type="entry name" value="Choice_anch_L"/>
</dbReference>
<name>A0AAD9DHW9_9STRA</name>
<feature type="signal peptide" evidence="3">
    <location>
        <begin position="1"/>
        <end position="18"/>
    </location>
</feature>
<proteinExistence type="predicted"/>
<gene>
    <name evidence="4" type="ORF">QTG54_002058</name>
</gene>
<feature type="transmembrane region" description="Helical" evidence="2">
    <location>
        <begin position="312"/>
        <end position="335"/>
    </location>
</feature>
<feature type="region of interest" description="Disordered" evidence="1">
    <location>
        <begin position="395"/>
        <end position="416"/>
    </location>
</feature>
<evidence type="ECO:0000256" key="2">
    <source>
        <dbReference type="SAM" id="Phobius"/>
    </source>
</evidence>
<dbReference type="Proteomes" id="UP001224775">
    <property type="component" value="Unassembled WGS sequence"/>
</dbReference>
<evidence type="ECO:0000313" key="4">
    <source>
        <dbReference type="EMBL" id="KAK1746714.1"/>
    </source>
</evidence>
<dbReference type="EMBL" id="JATAAI010000003">
    <property type="protein sequence ID" value="KAK1746714.1"/>
    <property type="molecule type" value="Genomic_DNA"/>
</dbReference>
<reference evidence="4" key="1">
    <citation type="submission" date="2023-06" db="EMBL/GenBank/DDBJ databases">
        <title>Survivors Of The Sea: Transcriptome response of Skeletonema marinoi to long-term dormancy.</title>
        <authorList>
            <person name="Pinder M.I.M."/>
            <person name="Kourtchenko O."/>
            <person name="Robertson E.K."/>
            <person name="Larsson T."/>
            <person name="Maumus F."/>
            <person name="Osuna-Cruz C.M."/>
            <person name="Vancaester E."/>
            <person name="Stenow R."/>
            <person name="Vandepoele K."/>
            <person name="Ploug H."/>
            <person name="Bruchert V."/>
            <person name="Godhe A."/>
            <person name="Topel M."/>
        </authorList>
    </citation>
    <scope>NUCLEOTIDE SEQUENCE</scope>
    <source>
        <strain evidence="4">R05AC</strain>
    </source>
</reference>